<protein>
    <submittedName>
        <fullName evidence="2">Uncharacterized protein</fullName>
    </submittedName>
</protein>
<dbReference type="KEGG" id="bvo:Pan97_37730"/>
<reference evidence="3" key="1">
    <citation type="submission" date="2019-02" db="EMBL/GenBank/DDBJ databases">
        <title>Deep-cultivation of Planctomycetes and their phenomic and genomic characterization uncovers novel biology.</title>
        <authorList>
            <person name="Wiegand S."/>
            <person name="Jogler M."/>
            <person name="Boedeker C."/>
            <person name="Pinto D."/>
            <person name="Vollmers J."/>
            <person name="Rivas-Marin E."/>
            <person name="Kohn T."/>
            <person name="Peeters S.H."/>
            <person name="Heuer A."/>
            <person name="Rast P."/>
            <person name="Oberbeckmann S."/>
            <person name="Bunk B."/>
            <person name="Jeske O."/>
            <person name="Meyerdierks A."/>
            <person name="Storesund J.E."/>
            <person name="Kallscheuer N."/>
            <person name="Luecker S."/>
            <person name="Lage O.M."/>
            <person name="Pohl T."/>
            <person name="Merkel B.J."/>
            <person name="Hornburger P."/>
            <person name="Mueller R.-W."/>
            <person name="Bruemmer F."/>
            <person name="Labrenz M."/>
            <person name="Spormann A.M."/>
            <person name="Op den Camp H."/>
            <person name="Overmann J."/>
            <person name="Amann R."/>
            <person name="Jetten M.S.M."/>
            <person name="Mascher T."/>
            <person name="Medema M.H."/>
            <person name="Devos D.P."/>
            <person name="Kaster A.-K."/>
            <person name="Ovreas L."/>
            <person name="Rohde M."/>
            <person name="Galperin M.Y."/>
            <person name="Jogler C."/>
        </authorList>
    </citation>
    <scope>NUCLEOTIDE SEQUENCE [LARGE SCALE GENOMIC DNA]</scope>
    <source>
        <strain evidence="3">Pan97</strain>
    </source>
</reference>
<accession>A0A518CBX2</accession>
<sequence length="163" mass="18123">MNEIAQDPNVLRLSRFGLTCFLAVVVLLPISMLIFLWVSLPKKSDNPLPIVIRVAEVNSEMALIVENQSDRPLTNLGITFNDAFHFYSKDELPAGQEMTIALGAFARKNGLRFDPESHQLTEIGVYAKLEDNSRGVWDYHSEELLKELQASPLGPGKDVVAGK</sequence>
<keyword evidence="1" id="KW-0812">Transmembrane</keyword>
<evidence type="ECO:0000256" key="1">
    <source>
        <dbReference type="SAM" id="Phobius"/>
    </source>
</evidence>
<dbReference type="OrthoDB" id="273911at2"/>
<dbReference type="RefSeq" id="WP_144975048.1">
    <property type="nucleotide sequence ID" value="NZ_CP036289.1"/>
</dbReference>
<feature type="transmembrane region" description="Helical" evidence="1">
    <location>
        <begin position="16"/>
        <end position="38"/>
    </location>
</feature>
<dbReference type="EMBL" id="CP036289">
    <property type="protein sequence ID" value="QDU76718.1"/>
    <property type="molecule type" value="Genomic_DNA"/>
</dbReference>
<keyword evidence="3" id="KW-1185">Reference proteome</keyword>
<evidence type="ECO:0000313" key="3">
    <source>
        <dbReference type="Proteomes" id="UP000318626"/>
    </source>
</evidence>
<dbReference type="Proteomes" id="UP000318626">
    <property type="component" value="Chromosome"/>
</dbReference>
<proteinExistence type="predicted"/>
<keyword evidence="1" id="KW-0472">Membrane</keyword>
<dbReference type="AlphaFoldDB" id="A0A518CBX2"/>
<keyword evidence="1" id="KW-1133">Transmembrane helix</keyword>
<name>A0A518CBX2_9BACT</name>
<organism evidence="2 3">
    <name type="scientific">Bremerella volcania</name>
    <dbReference type="NCBI Taxonomy" id="2527984"/>
    <lineage>
        <taxon>Bacteria</taxon>
        <taxon>Pseudomonadati</taxon>
        <taxon>Planctomycetota</taxon>
        <taxon>Planctomycetia</taxon>
        <taxon>Pirellulales</taxon>
        <taxon>Pirellulaceae</taxon>
        <taxon>Bremerella</taxon>
    </lineage>
</organism>
<gene>
    <name evidence="2" type="ORF">Pan97_37730</name>
</gene>
<evidence type="ECO:0000313" key="2">
    <source>
        <dbReference type="EMBL" id="QDU76718.1"/>
    </source>
</evidence>